<dbReference type="Proteomes" id="UP000199664">
    <property type="component" value="Unassembled WGS sequence"/>
</dbReference>
<evidence type="ECO:0000313" key="3">
    <source>
        <dbReference type="Proteomes" id="UP000199664"/>
    </source>
</evidence>
<dbReference type="AlphaFoldDB" id="A0A1H7XTT4"/>
<gene>
    <name evidence="2" type="ORF">SAMN04515666_110169</name>
</gene>
<proteinExistence type="predicted"/>
<dbReference type="EMBL" id="FOAN01000010">
    <property type="protein sequence ID" value="SEM37141.1"/>
    <property type="molecule type" value="Genomic_DNA"/>
</dbReference>
<protein>
    <submittedName>
        <fullName evidence="2">Uncharacterized protein</fullName>
    </submittedName>
</protein>
<keyword evidence="1" id="KW-0812">Transmembrane</keyword>
<keyword evidence="1" id="KW-1133">Transmembrane helix</keyword>
<feature type="transmembrane region" description="Helical" evidence="1">
    <location>
        <begin position="38"/>
        <end position="71"/>
    </location>
</feature>
<feature type="transmembrane region" description="Helical" evidence="1">
    <location>
        <begin position="112"/>
        <end position="132"/>
    </location>
</feature>
<feature type="transmembrane region" description="Helical" evidence="1">
    <location>
        <begin position="178"/>
        <end position="199"/>
    </location>
</feature>
<feature type="transmembrane region" description="Helical" evidence="1">
    <location>
        <begin position="144"/>
        <end position="166"/>
    </location>
</feature>
<reference evidence="3" key="1">
    <citation type="submission" date="2016-10" db="EMBL/GenBank/DDBJ databases">
        <authorList>
            <person name="Varghese N."/>
            <person name="Submissions S."/>
        </authorList>
    </citation>
    <scope>NUCLEOTIDE SEQUENCE [LARGE SCALE GENOMIC DNA]</scope>
    <source>
        <strain evidence="3">LMG 26383,CCUG 61248,R- 45681</strain>
    </source>
</reference>
<organism evidence="2 3">
    <name type="scientific">Bosea lupini</name>
    <dbReference type="NCBI Taxonomy" id="1036779"/>
    <lineage>
        <taxon>Bacteria</taxon>
        <taxon>Pseudomonadati</taxon>
        <taxon>Pseudomonadota</taxon>
        <taxon>Alphaproteobacteria</taxon>
        <taxon>Hyphomicrobiales</taxon>
        <taxon>Boseaceae</taxon>
        <taxon>Bosea</taxon>
    </lineage>
</organism>
<keyword evidence="3" id="KW-1185">Reference proteome</keyword>
<feature type="transmembrane region" description="Helical" evidence="1">
    <location>
        <begin position="77"/>
        <end position="100"/>
    </location>
</feature>
<sequence>MRRKRNEIAAQQVLIHYLSVGINLLREHPVIEYATKHFLVISAIATILGAAMAALFAYGYLIVFGSGLVWILEYSDLLKLALIGVLFVLAYISIITVFAQEIPKIMNYNNKLLRNIVLILLILALLLIYILPEYKLFIDGDVWIKLRIIAVSSLIVFSMISLLMTIDITSRLIEGRFIALQMFISFGVSFMLVVFIFGVCRGLYVKTSKESFVEILARDKGNVETLYKNSKIIMMLSHHAIFQTSDSIIVIPASDVVRITAGSKGWSH</sequence>
<accession>A0A1H7XTT4</accession>
<evidence type="ECO:0000256" key="1">
    <source>
        <dbReference type="SAM" id="Phobius"/>
    </source>
</evidence>
<name>A0A1H7XTT4_9HYPH</name>
<evidence type="ECO:0000313" key="2">
    <source>
        <dbReference type="EMBL" id="SEM37141.1"/>
    </source>
</evidence>
<keyword evidence="1" id="KW-0472">Membrane</keyword>